<feature type="domain" description="Superoxide dismutase copper/zinc binding" evidence="2">
    <location>
        <begin position="597"/>
        <end position="723"/>
    </location>
</feature>
<keyword evidence="3" id="KW-1185">Reference proteome</keyword>
<evidence type="ECO:0000259" key="2">
    <source>
        <dbReference type="Pfam" id="PF00080"/>
    </source>
</evidence>
<evidence type="ECO:0000313" key="3">
    <source>
        <dbReference type="Proteomes" id="UP001318040"/>
    </source>
</evidence>
<feature type="signal peptide" evidence="1">
    <location>
        <begin position="1"/>
        <end position="31"/>
    </location>
</feature>
<protein>
    <submittedName>
        <fullName evidence="4">Uncharacterized protein LOC116940521</fullName>
    </submittedName>
</protein>
<dbReference type="GO" id="GO:0046872">
    <property type="term" value="F:metal ion binding"/>
    <property type="evidence" value="ECO:0007669"/>
    <property type="project" value="InterPro"/>
</dbReference>
<evidence type="ECO:0000256" key="1">
    <source>
        <dbReference type="SAM" id="SignalP"/>
    </source>
</evidence>
<dbReference type="AlphaFoldDB" id="A0AAJ7SW46"/>
<dbReference type="GO" id="GO:0006801">
    <property type="term" value="P:superoxide metabolic process"/>
    <property type="evidence" value="ECO:0007669"/>
    <property type="project" value="InterPro"/>
</dbReference>
<reference evidence="4" key="1">
    <citation type="submission" date="2025-08" db="UniProtKB">
        <authorList>
            <consortium name="RefSeq"/>
        </authorList>
    </citation>
    <scope>IDENTIFICATION</scope>
    <source>
        <tissue evidence="4">Sperm</tissue>
    </source>
</reference>
<dbReference type="RefSeq" id="XP_032806339.1">
    <property type="nucleotide sequence ID" value="XM_032950448.1"/>
</dbReference>
<dbReference type="InterPro" id="IPR036423">
    <property type="entry name" value="SOD-like_Cu/Zn_dom_sf"/>
</dbReference>
<dbReference type="Proteomes" id="UP001318040">
    <property type="component" value="Chromosome 9"/>
</dbReference>
<dbReference type="Pfam" id="PF00080">
    <property type="entry name" value="Sod_Cu"/>
    <property type="match status" value="3"/>
</dbReference>
<organism evidence="3 4">
    <name type="scientific">Petromyzon marinus</name>
    <name type="common">Sea lamprey</name>
    <dbReference type="NCBI Taxonomy" id="7757"/>
    <lineage>
        <taxon>Eukaryota</taxon>
        <taxon>Metazoa</taxon>
        <taxon>Chordata</taxon>
        <taxon>Craniata</taxon>
        <taxon>Vertebrata</taxon>
        <taxon>Cyclostomata</taxon>
        <taxon>Hyperoartia</taxon>
        <taxon>Petromyzontiformes</taxon>
        <taxon>Petromyzontidae</taxon>
        <taxon>Petromyzon</taxon>
    </lineage>
</organism>
<feature type="domain" description="Superoxide dismutase copper/zinc binding" evidence="2">
    <location>
        <begin position="431"/>
        <end position="570"/>
    </location>
</feature>
<dbReference type="InterPro" id="IPR001424">
    <property type="entry name" value="SOD_Cu_Zn_dom"/>
</dbReference>
<sequence length="1010" mass="108756">MSVLLARPVRCLLRDALWVILWAACCGYAGAQTYVAEVNMAGVRGSVTFDSTLTSVKLNISGMGSEIRRLSVHTYPVLYGHSTDPCSQQLVGEILQNISIGSNDGATTVSAPELFTSVRVLADHSLLLFRDGETHSRVCATIQNAQGPVLTAQAKFFGPVAGVAYLRQVDGRELRMITDLLSLGQTNTKTVSVHLVNITGEAQVMQCATVNPASSIQLGSVTVGASTLSVKSHVVVNLPFSDVIGRMLVIKASVQSCAKIIPLSLKTAKAQVNMNGVKGEFVFQQSSMFELTQVRVSLQNLRGMAGPYHVHNFPVPQRYVAAESLCIDPNVGGHWNPFSLDVRGLDYPKFANGTHDQYEIGDLSGRHGSLLGNTVDIAYMDWNLPLFGPNSIVGRSMVIHHPNTSRWLCASIEPEEEFVTATALFRFPVVGRVLLRQLKNDPYSDVYMFVEIANGNVSLPSTSNHNWHVHEFPISFVTDLDEHMCSSTGGHFNPHGVNTSQSIYSTECRPDNPYRCEAGDYAGKHGKIFISNRLGTVTSKYFFTDTTSSLVGSNSILGHSFVIHDPDAGLGRLACANITLLRAVTIRTGEWRGGGTVQGQMVFTQPSDLDSTSVLVQFSNLQKAVSGLHVHMLSMPRSLPPSDPAVCADRAVRGHFNPFSVDIVVGPAPGNGTTDQYEVGDISGKFGPLRDLDQREGNYSDTNLPLSGINSIAGRSVVIHRNNGSRLQCADLGREKQAEAEWLRARVSFGDKINGTILLSQLVYPDGSGSDTTIEVDLQYDNPKAQGYRWQVHNDSEAVSSSTVRCSWLGVLYNPYNVYSGEGEGRSCDTSRPFHCEMGDLTSKQGPLPLGSRVVFNEANLPLGGDATVVGRSLAVWDGTPVGAILDCGTIAPADGAASATLSFPRGVVYSRYELRRTIAGALNIAVWRVSLLPDTSSSLRVSSPCQNITFLVAGDVDLRLLEAISFSNDLGKFSATKRCQGNGAGGAVGSTGVQPLTIIIVTLVAMIIQ</sequence>
<keyword evidence="1" id="KW-0732">Signal</keyword>
<dbReference type="InterPro" id="IPR053257">
    <property type="entry name" value="Cu-only_SOD"/>
</dbReference>
<name>A0AAJ7SW46_PETMA</name>
<dbReference type="PANTHER" id="PTHR20910">
    <property type="entry name" value="AGAP001623-PA"/>
    <property type="match status" value="1"/>
</dbReference>
<accession>A0AAJ7SW46</accession>
<dbReference type="Gene3D" id="2.60.40.200">
    <property type="entry name" value="Superoxide dismutase, copper/zinc binding domain"/>
    <property type="match status" value="4"/>
</dbReference>
<proteinExistence type="predicted"/>
<dbReference type="KEGG" id="pmrn:116940521"/>
<feature type="chain" id="PRO_5042564648" evidence="1">
    <location>
        <begin position="32"/>
        <end position="1010"/>
    </location>
</feature>
<gene>
    <name evidence="4" type="primary">LOC116940521</name>
</gene>
<dbReference type="SUPFAM" id="SSF49329">
    <property type="entry name" value="Cu,Zn superoxide dismutase-like"/>
    <property type="match status" value="4"/>
</dbReference>
<dbReference type="PANTHER" id="PTHR20910:SF1">
    <property type="entry name" value="SUPEROXIDE DISMUTASE COPPER_ZINC BINDING DOMAIN-CONTAINING PROTEIN"/>
    <property type="match status" value="1"/>
</dbReference>
<evidence type="ECO:0000313" key="4">
    <source>
        <dbReference type="RefSeq" id="XP_032806339.1"/>
    </source>
</evidence>
<feature type="domain" description="Superoxide dismutase copper/zinc binding" evidence="2">
    <location>
        <begin position="277"/>
        <end position="401"/>
    </location>
</feature>
<dbReference type="GeneID" id="116940521"/>